<dbReference type="SUPFAM" id="SSF48371">
    <property type="entry name" value="ARM repeat"/>
    <property type="match status" value="1"/>
</dbReference>
<comment type="caution">
    <text evidence="1">The sequence shown here is derived from an EMBL/GenBank/DDBJ whole genome shotgun (WGS) entry which is preliminary data.</text>
</comment>
<evidence type="ECO:0000313" key="2">
    <source>
        <dbReference type="Proteomes" id="UP000286415"/>
    </source>
</evidence>
<gene>
    <name evidence="1" type="ORF">CSKR_200528</name>
</gene>
<keyword evidence="2" id="KW-1185">Reference proteome</keyword>
<reference evidence="1 2" key="1">
    <citation type="journal article" date="2018" name="Biotechnol. Adv.">
        <title>Improved genomic resources and new bioinformatic workflow for the carcinogenic parasite Clonorchis sinensis: Biotechnological implications.</title>
        <authorList>
            <person name="Wang D."/>
            <person name="Korhonen P.K."/>
            <person name="Gasser R.B."/>
            <person name="Young N.D."/>
        </authorList>
    </citation>
    <scope>NUCLEOTIDE SEQUENCE [LARGE SCALE GENOMIC DNA]</scope>
    <source>
        <strain evidence="1">Cs-k2</strain>
    </source>
</reference>
<protein>
    <submittedName>
        <fullName evidence="1">Uncharacterized protein</fullName>
    </submittedName>
</protein>
<reference evidence="1 2" key="2">
    <citation type="journal article" date="2021" name="Genomics">
        <title>High-quality reference genome for Clonorchis sinensis.</title>
        <authorList>
            <person name="Young N.D."/>
            <person name="Stroehlein A.J."/>
            <person name="Kinkar L."/>
            <person name="Wang T."/>
            <person name="Sohn W.M."/>
            <person name="Chang B.C.H."/>
            <person name="Kaur P."/>
            <person name="Weisz D."/>
            <person name="Dudchenko O."/>
            <person name="Aiden E.L."/>
            <person name="Korhonen P.K."/>
            <person name="Gasser R.B."/>
        </authorList>
    </citation>
    <scope>NUCLEOTIDE SEQUENCE [LARGE SCALE GENOMIC DNA]</scope>
    <source>
        <strain evidence="1">Cs-k2</strain>
    </source>
</reference>
<evidence type="ECO:0000313" key="1">
    <source>
        <dbReference type="EMBL" id="KAG5447514.1"/>
    </source>
</evidence>
<dbReference type="Gene3D" id="1.25.10.10">
    <property type="entry name" value="Leucine-rich Repeat Variant"/>
    <property type="match status" value="1"/>
</dbReference>
<dbReference type="OrthoDB" id="10253954at2759"/>
<dbReference type="AlphaFoldDB" id="A0A8T1MDR3"/>
<dbReference type="Proteomes" id="UP000286415">
    <property type="component" value="Unassembled WGS sequence"/>
</dbReference>
<organism evidence="1 2">
    <name type="scientific">Clonorchis sinensis</name>
    <name type="common">Chinese liver fluke</name>
    <dbReference type="NCBI Taxonomy" id="79923"/>
    <lineage>
        <taxon>Eukaryota</taxon>
        <taxon>Metazoa</taxon>
        <taxon>Spiralia</taxon>
        <taxon>Lophotrochozoa</taxon>
        <taxon>Platyhelminthes</taxon>
        <taxon>Trematoda</taxon>
        <taxon>Digenea</taxon>
        <taxon>Opisthorchiida</taxon>
        <taxon>Opisthorchiata</taxon>
        <taxon>Opisthorchiidae</taxon>
        <taxon>Clonorchis</taxon>
    </lineage>
</organism>
<accession>A0A8T1MDR3</accession>
<dbReference type="InterPro" id="IPR011989">
    <property type="entry name" value="ARM-like"/>
</dbReference>
<proteinExistence type="predicted"/>
<dbReference type="EMBL" id="NIRI02000042">
    <property type="protein sequence ID" value="KAG5447514.1"/>
    <property type="molecule type" value="Genomic_DNA"/>
</dbReference>
<dbReference type="InterPro" id="IPR016024">
    <property type="entry name" value="ARM-type_fold"/>
</dbReference>
<sequence>MSFPHWISDDYLHSIISKDDVLSMSALDKLVDDIQSNKRTTTEHLLGSEYGEEIIANLMLWLQSLSNKTAGNAAYILGSLAENKQGCMRILDSAAQFNSKGWMSFPDTLVLMLRSKDVETILNAAGTLGTISLMTGENGC</sequence>
<name>A0A8T1MDR3_CLOSI</name>